<dbReference type="FunFam" id="2.120.10.30:FF:000008">
    <property type="entry name" value="Low-density lipoprotein receptor-related protein 4"/>
    <property type="match status" value="1"/>
</dbReference>
<dbReference type="FunFam" id="2.120.10.30:FF:000132">
    <property type="entry name" value="Uncharacterized protein"/>
    <property type="match status" value="1"/>
</dbReference>
<dbReference type="Pfam" id="PF00058">
    <property type="entry name" value="Ldl_recept_b"/>
    <property type="match status" value="6"/>
</dbReference>
<evidence type="ECO:0000256" key="3">
    <source>
        <dbReference type="ARBA" id="ARBA00022536"/>
    </source>
</evidence>
<gene>
    <name evidence="8" type="primary">LRP6_0</name>
    <name evidence="8" type="ORF">CM83_56915</name>
</gene>
<dbReference type="GO" id="GO:0005886">
    <property type="term" value="C:plasma membrane"/>
    <property type="evidence" value="ECO:0007669"/>
    <property type="project" value="UniProtKB-SubCell"/>
</dbReference>
<dbReference type="InterPro" id="IPR050778">
    <property type="entry name" value="Cueball_EGF_LRP_Nidogen"/>
</dbReference>
<evidence type="ECO:0000256" key="7">
    <source>
        <dbReference type="SAM" id="SignalP"/>
    </source>
</evidence>
<dbReference type="EMBL" id="GBHO01010742">
    <property type="protein sequence ID" value="JAG32862.1"/>
    <property type="molecule type" value="Transcribed_RNA"/>
</dbReference>
<reference evidence="8" key="1">
    <citation type="journal article" date="2014" name="PLoS ONE">
        <title>Transcriptome-Based Identification of ABC Transporters in the Western Tarnished Plant Bug Lygus hesperus.</title>
        <authorList>
            <person name="Hull J.J."/>
            <person name="Chaney K."/>
            <person name="Geib S.M."/>
            <person name="Fabrick J.A."/>
            <person name="Brent C.S."/>
            <person name="Walsh D."/>
            <person name="Lavine L.C."/>
        </authorList>
    </citation>
    <scope>NUCLEOTIDE SEQUENCE</scope>
</reference>
<keyword evidence="2" id="KW-0472">Membrane</keyword>
<dbReference type="PANTHER" id="PTHR46513:SF13">
    <property type="entry name" value="EGF-LIKE DOMAIN-CONTAINING PROTEIN"/>
    <property type="match status" value="1"/>
</dbReference>
<accession>A0A0A9YIG5</accession>
<dbReference type="SUPFAM" id="SSF57196">
    <property type="entry name" value="EGF/Laminin"/>
    <property type="match status" value="1"/>
</dbReference>
<evidence type="ECO:0000256" key="5">
    <source>
        <dbReference type="ARBA" id="ARBA00022737"/>
    </source>
</evidence>
<reference evidence="8" key="2">
    <citation type="submission" date="2014-07" db="EMBL/GenBank/DDBJ databases">
        <authorList>
            <person name="Hull J."/>
        </authorList>
    </citation>
    <scope>NUCLEOTIDE SEQUENCE</scope>
</reference>
<feature type="signal peptide" evidence="7">
    <location>
        <begin position="1"/>
        <end position="20"/>
    </location>
</feature>
<keyword evidence="2" id="KW-1003">Cell membrane</keyword>
<keyword evidence="3" id="KW-0245">EGF-like domain</keyword>
<dbReference type="AlphaFoldDB" id="A0A0A9YIG5"/>
<keyword evidence="5" id="KW-0677">Repeat</keyword>
<evidence type="ECO:0000256" key="6">
    <source>
        <dbReference type="PROSITE-ProRule" id="PRU00461"/>
    </source>
</evidence>
<feature type="repeat" description="LDL-receptor class B" evidence="6">
    <location>
        <begin position="198"/>
        <end position="243"/>
    </location>
</feature>
<evidence type="ECO:0000256" key="4">
    <source>
        <dbReference type="ARBA" id="ARBA00022729"/>
    </source>
</evidence>
<dbReference type="SUPFAM" id="SSF63825">
    <property type="entry name" value="YWTD domain"/>
    <property type="match status" value="2"/>
</dbReference>
<dbReference type="SMART" id="SM00135">
    <property type="entry name" value="LY"/>
    <property type="match status" value="9"/>
</dbReference>
<feature type="repeat" description="LDL-receptor class B" evidence="6">
    <location>
        <begin position="109"/>
        <end position="151"/>
    </location>
</feature>
<feature type="chain" id="PRO_5002052211" evidence="7">
    <location>
        <begin position="21"/>
        <end position="546"/>
    </location>
</feature>
<evidence type="ECO:0000313" key="8">
    <source>
        <dbReference type="EMBL" id="JAG32862.1"/>
    </source>
</evidence>
<dbReference type="Pfam" id="PF14670">
    <property type="entry name" value="FXa_inhibition"/>
    <property type="match status" value="1"/>
</dbReference>
<dbReference type="PANTHER" id="PTHR46513">
    <property type="entry name" value="VITELLOGENIN RECEPTOR-LIKE PROTEIN-RELATED-RELATED"/>
    <property type="match status" value="1"/>
</dbReference>
<keyword evidence="4 7" id="KW-0732">Signal</keyword>
<keyword evidence="8" id="KW-0675">Receptor</keyword>
<organism evidence="8">
    <name type="scientific">Lygus hesperus</name>
    <name type="common">Western plant bug</name>
    <dbReference type="NCBI Taxonomy" id="30085"/>
    <lineage>
        <taxon>Eukaryota</taxon>
        <taxon>Metazoa</taxon>
        <taxon>Ecdysozoa</taxon>
        <taxon>Arthropoda</taxon>
        <taxon>Hexapoda</taxon>
        <taxon>Insecta</taxon>
        <taxon>Pterygota</taxon>
        <taxon>Neoptera</taxon>
        <taxon>Paraneoptera</taxon>
        <taxon>Hemiptera</taxon>
        <taxon>Heteroptera</taxon>
        <taxon>Panheteroptera</taxon>
        <taxon>Cimicomorpha</taxon>
        <taxon>Miridae</taxon>
        <taxon>Mirini</taxon>
        <taxon>Lygus</taxon>
    </lineage>
</organism>
<protein>
    <submittedName>
        <fullName evidence="8">Low-density lipoprotein receptor-related protein 6</fullName>
    </submittedName>
</protein>
<keyword evidence="8" id="KW-0449">Lipoprotein</keyword>
<feature type="repeat" description="LDL-receptor class B" evidence="6">
    <location>
        <begin position="378"/>
        <end position="420"/>
    </location>
</feature>
<proteinExistence type="predicted"/>
<dbReference type="InterPro" id="IPR000033">
    <property type="entry name" value="LDLR_classB_rpt"/>
</dbReference>
<feature type="repeat" description="LDL-receptor class B" evidence="6">
    <location>
        <begin position="63"/>
        <end position="108"/>
    </location>
</feature>
<name>A0A0A9YIG5_LYGHE</name>
<dbReference type="PROSITE" id="PS51120">
    <property type="entry name" value="LDLRB"/>
    <property type="match status" value="8"/>
</dbReference>
<sequence>MSAAVLYAVACCFLTSLTDGYPTLLFTTPKDIRIANISRPTKVTPIIKDLDTGTAVDFYYEGRKICWTDARLSSIQCATYNNSHIGPRSTVVEGNINLPDGLACDWLTQKLYWTDGESNRIEVVSLDGKFRKVLFWEDLDQPRAIVLVPTESIMFWTDWGEVPKIERAGMNGDPQTRRIIVSEKIFWPNGITADYDSKKLYWLDGKLLFIEVMDYDGKNRKKILEGDHGSLRYPYSVTFFKEKLYWTDWETWSIHMLDRSSKSNRELIHIDHFVPVDIRVMDQSRQPFKSTPCSVNNGGCSHLCLLSPNSPGYSCACPTGVRLIDSHQCADGPQEIILLAQLHGISLISLDSPDYTMISLDLKGIKHAMGLDYDPVNDYIYWTDHEARIIRRVHLNGTGQQDVISSELRLPDGVAIDWRAQNLYWTDSETDRIQVLRINTPYTKVLINTELREPRGIAVSPDEGLMFWSDWYEPKPKIERSVLDGSSRTLLVGDHLGWPNNLALDIPARRVYWCDAKTDKIEVVSYDGTDRKEIITNNIPHCSVYP</sequence>
<feature type="repeat" description="LDL-receptor class B" evidence="6">
    <location>
        <begin position="152"/>
        <end position="197"/>
    </location>
</feature>
<evidence type="ECO:0000256" key="2">
    <source>
        <dbReference type="ARBA" id="ARBA00022475"/>
    </source>
</evidence>
<evidence type="ECO:0000256" key="1">
    <source>
        <dbReference type="ARBA" id="ARBA00004251"/>
    </source>
</evidence>
<feature type="repeat" description="LDL-receptor class B" evidence="6">
    <location>
        <begin position="421"/>
        <end position="463"/>
    </location>
</feature>
<comment type="subcellular location">
    <subcellularLocation>
        <location evidence="1">Cell membrane</location>
        <topology evidence="1">Single-pass type I membrane protein</topology>
    </subcellularLocation>
</comment>
<dbReference type="Gene3D" id="2.120.10.30">
    <property type="entry name" value="TolB, C-terminal domain"/>
    <property type="match status" value="2"/>
</dbReference>
<feature type="repeat" description="LDL-receptor class B" evidence="6">
    <location>
        <begin position="509"/>
        <end position="546"/>
    </location>
</feature>
<feature type="repeat" description="LDL-receptor class B" evidence="6">
    <location>
        <begin position="464"/>
        <end position="508"/>
    </location>
</feature>
<dbReference type="InterPro" id="IPR011042">
    <property type="entry name" value="6-blade_b-propeller_TolB-like"/>
</dbReference>